<protein>
    <submittedName>
        <fullName evidence="1">Uncharacterized protein</fullName>
    </submittedName>
</protein>
<keyword evidence="2" id="KW-1185">Reference proteome</keyword>
<dbReference type="EMBL" id="JADEWL010000154">
    <property type="protein sequence ID" value="MBE9216297.1"/>
    <property type="molecule type" value="Genomic_DNA"/>
</dbReference>
<dbReference type="AlphaFoldDB" id="A0A8J7K7S9"/>
<dbReference type="Proteomes" id="UP000620559">
    <property type="component" value="Unassembled WGS sequence"/>
</dbReference>
<accession>A0A8J7K7S9</accession>
<sequence length="139" mass="15629">MKLAESIYNGLTNLGNGIDHAIEKQITWNRENRETGWLPDEEKLRFLKYDLYRNARTGKDTSELRKAINTLSKEIERETAFNNSLTAQLNTFTNTVLVVGVSAIVGSFLVTGLGCRNQSKFCTDTANISNSIIKYFTGE</sequence>
<evidence type="ECO:0000313" key="2">
    <source>
        <dbReference type="Proteomes" id="UP000620559"/>
    </source>
</evidence>
<evidence type="ECO:0000313" key="1">
    <source>
        <dbReference type="EMBL" id="MBE9216297.1"/>
    </source>
</evidence>
<gene>
    <name evidence="1" type="ORF">IQ247_27155</name>
</gene>
<organism evidence="1 2">
    <name type="scientific">Plectonema cf. radiosum LEGE 06105</name>
    <dbReference type="NCBI Taxonomy" id="945769"/>
    <lineage>
        <taxon>Bacteria</taxon>
        <taxon>Bacillati</taxon>
        <taxon>Cyanobacteriota</taxon>
        <taxon>Cyanophyceae</taxon>
        <taxon>Oscillatoriophycideae</taxon>
        <taxon>Oscillatoriales</taxon>
        <taxon>Microcoleaceae</taxon>
        <taxon>Plectonema</taxon>
    </lineage>
</organism>
<comment type="caution">
    <text evidence="1">The sequence shown here is derived from an EMBL/GenBank/DDBJ whole genome shotgun (WGS) entry which is preliminary data.</text>
</comment>
<reference evidence="1" key="1">
    <citation type="submission" date="2020-10" db="EMBL/GenBank/DDBJ databases">
        <authorList>
            <person name="Castelo-Branco R."/>
            <person name="Eusebio N."/>
            <person name="Adriana R."/>
            <person name="Vieira A."/>
            <person name="Brugerolle De Fraissinette N."/>
            <person name="Rezende De Castro R."/>
            <person name="Schneider M.P."/>
            <person name="Vasconcelos V."/>
            <person name="Leao P.N."/>
        </authorList>
    </citation>
    <scope>NUCLEOTIDE SEQUENCE</scope>
    <source>
        <strain evidence="1">LEGE 06105</strain>
    </source>
</reference>
<dbReference type="RefSeq" id="WP_193924787.1">
    <property type="nucleotide sequence ID" value="NZ_JADEWL010000154.1"/>
</dbReference>
<proteinExistence type="predicted"/>
<name>A0A8J7K7S9_9CYAN</name>